<dbReference type="Gene3D" id="1.10.357.10">
    <property type="entry name" value="Tetracycline Repressor, domain 2"/>
    <property type="match status" value="1"/>
</dbReference>
<evidence type="ECO:0000256" key="3">
    <source>
        <dbReference type="ARBA" id="ARBA00023163"/>
    </source>
</evidence>
<dbReference type="RefSeq" id="WP_378063592.1">
    <property type="nucleotide sequence ID" value="NZ_JBHSXS010000017.1"/>
</dbReference>
<dbReference type="SUPFAM" id="SSF46689">
    <property type="entry name" value="Homeodomain-like"/>
    <property type="match status" value="1"/>
</dbReference>
<dbReference type="SUPFAM" id="SSF48498">
    <property type="entry name" value="Tetracyclin repressor-like, C-terminal domain"/>
    <property type="match status" value="1"/>
</dbReference>
<evidence type="ECO:0000256" key="1">
    <source>
        <dbReference type="ARBA" id="ARBA00023015"/>
    </source>
</evidence>
<dbReference type="InterPro" id="IPR036271">
    <property type="entry name" value="Tet_transcr_reg_TetR-rel_C_sf"/>
</dbReference>
<keyword evidence="1" id="KW-0805">Transcription regulation</keyword>
<dbReference type="PANTHER" id="PTHR30055">
    <property type="entry name" value="HTH-TYPE TRANSCRIPTIONAL REGULATOR RUTR"/>
    <property type="match status" value="1"/>
</dbReference>
<feature type="DNA-binding region" description="H-T-H motif" evidence="4">
    <location>
        <begin position="38"/>
        <end position="57"/>
    </location>
</feature>
<reference evidence="7" key="1">
    <citation type="journal article" date="2019" name="Int. J. Syst. Evol. Microbiol.">
        <title>The Global Catalogue of Microorganisms (GCM) 10K type strain sequencing project: providing services to taxonomists for standard genome sequencing and annotation.</title>
        <authorList>
            <consortium name="The Broad Institute Genomics Platform"/>
            <consortium name="The Broad Institute Genome Sequencing Center for Infectious Disease"/>
            <person name="Wu L."/>
            <person name="Ma J."/>
        </authorList>
    </citation>
    <scope>NUCLEOTIDE SEQUENCE [LARGE SCALE GENOMIC DNA]</scope>
    <source>
        <strain evidence="7">JCM 3369</strain>
    </source>
</reference>
<evidence type="ECO:0000256" key="4">
    <source>
        <dbReference type="PROSITE-ProRule" id="PRU00335"/>
    </source>
</evidence>
<keyword evidence="3" id="KW-0804">Transcription</keyword>
<dbReference type="Pfam" id="PF13305">
    <property type="entry name" value="TetR_C_33"/>
    <property type="match status" value="1"/>
</dbReference>
<accession>A0ABW2CRC8</accession>
<dbReference type="InterPro" id="IPR009057">
    <property type="entry name" value="Homeodomain-like_sf"/>
</dbReference>
<dbReference type="Pfam" id="PF00440">
    <property type="entry name" value="TetR_N"/>
    <property type="match status" value="1"/>
</dbReference>
<gene>
    <name evidence="6" type="ORF">ACFQKB_25700</name>
</gene>
<dbReference type="Proteomes" id="UP001596380">
    <property type="component" value="Unassembled WGS sequence"/>
</dbReference>
<comment type="caution">
    <text evidence="6">The sequence shown here is derived from an EMBL/GenBank/DDBJ whole genome shotgun (WGS) entry which is preliminary data.</text>
</comment>
<dbReference type="EMBL" id="JBHSXS010000017">
    <property type="protein sequence ID" value="MFC6883176.1"/>
    <property type="molecule type" value="Genomic_DNA"/>
</dbReference>
<evidence type="ECO:0000313" key="7">
    <source>
        <dbReference type="Proteomes" id="UP001596380"/>
    </source>
</evidence>
<proteinExistence type="predicted"/>
<name>A0ABW2CRC8_9ACTN</name>
<evidence type="ECO:0000256" key="2">
    <source>
        <dbReference type="ARBA" id="ARBA00023125"/>
    </source>
</evidence>
<dbReference type="PANTHER" id="PTHR30055:SF239">
    <property type="entry name" value="TRANSCRIPTIONAL REGULATORY PROTEIN"/>
    <property type="match status" value="1"/>
</dbReference>
<dbReference type="InterPro" id="IPR050109">
    <property type="entry name" value="HTH-type_TetR-like_transc_reg"/>
</dbReference>
<sequence>MDGRRVRARPGEGARLREEILRTAEALLVEAGTEDALTLRAVARAAGVTTPSVYLHFAGKEALVAAVCLRVWDELDRRMERARAGEADPLRALGACGHAYVRFALDHPVQYRVLLMRPAEPEGAAIASTACFGHMTDTVTACVEAGFLRGDPRTLALGLWTAVHGCVSLLITQPSLPWPDDLDGFIEDTVRMAGYGGAVASRLPRGAPPPPVAGVVADLDRLADRLHRPRSW</sequence>
<dbReference type="InterPro" id="IPR001647">
    <property type="entry name" value="HTH_TetR"/>
</dbReference>
<keyword evidence="7" id="KW-1185">Reference proteome</keyword>
<dbReference type="PROSITE" id="PS50977">
    <property type="entry name" value="HTH_TETR_2"/>
    <property type="match status" value="1"/>
</dbReference>
<keyword evidence="2 4" id="KW-0238">DNA-binding</keyword>
<evidence type="ECO:0000313" key="6">
    <source>
        <dbReference type="EMBL" id="MFC6883176.1"/>
    </source>
</evidence>
<evidence type="ECO:0000259" key="5">
    <source>
        <dbReference type="PROSITE" id="PS50977"/>
    </source>
</evidence>
<organism evidence="6 7">
    <name type="scientific">Actinomadura yumaensis</name>
    <dbReference type="NCBI Taxonomy" id="111807"/>
    <lineage>
        <taxon>Bacteria</taxon>
        <taxon>Bacillati</taxon>
        <taxon>Actinomycetota</taxon>
        <taxon>Actinomycetes</taxon>
        <taxon>Streptosporangiales</taxon>
        <taxon>Thermomonosporaceae</taxon>
        <taxon>Actinomadura</taxon>
    </lineage>
</organism>
<feature type="domain" description="HTH tetR-type" evidence="5">
    <location>
        <begin position="14"/>
        <end position="75"/>
    </location>
</feature>
<dbReference type="InterPro" id="IPR025996">
    <property type="entry name" value="MT1864/Rv1816-like_C"/>
</dbReference>
<protein>
    <submittedName>
        <fullName evidence="6">TetR/AcrR family transcriptional regulator</fullName>
    </submittedName>
</protein>